<comment type="caution">
    <text evidence="1">The sequence shown here is derived from an EMBL/GenBank/DDBJ whole genome shotgun (WGS) entry which is preliminary data.</text>
</comment>
<name>A0A7X0RN96_9BACL</name>
<reference evidence="1 2" key="1">
    <citation type="submission" date="2020-08" db="EMBL/GenBank/DDBJ databases">
        <title>Cohnella phylogeny.</title>
        <authorList>
            <person name="Dunlap C."/>
        </authorList>
    </citation>
    <scope>NUCLEOTIDE SEQUENCE [LARGE SCALE GENOMIC DNA]</scope>
    <source>
        <strain evidence="1 2">DSM 28246</strain>
    </source>
</reference>
<proteinExistence type="predicted"/>
<sequence length="63" mass="7367">MLEHQYMIEKLAEYREAEFRGRNPWTEAELRAEKSGKRLPPPPKRGGWLVGIVMLGIGFRRGR</sequence>
<dbReference type="Proteomes" id="UP000547209">
    <property type="component" value="Unassembled WGS sequence"/>
</dbReference>
<evidence type="ECO:0000313" key="2">
    <source>
        <dbReference type="Proteomes" id="UP000547209"/>
    </source>
</evidence>
<evidence type="ECO:0000313" key="1">
    <source>
        <dbReference type="EMBL" id="MBB6669199.1"/>
    </source>
</evidence>
<keyword evidence="2" id="KW-1185">Reference proteome</keyword>
<organism evidence="1 2">
    <name type="scientific">Cohnella nanjingensis</name>
    <dbReference type="NCBI Taxonomy" id="1387779"/>
    <lineage>
        <taxon>Bacteria</taxon>
        <taxon>Bacillati</taxon>
        <taxon>Bacillota</taxon>
        <taxon>Bacilli</taxon>
        <taxon>Bacillales</taxon>
        <taxon>Paenibacillaceae</taxon>
        <taxon>Cohnella</taxon>
    </lineage>
</organism>
<accession>A0A7X0RN96</accession>
<gene>
    <name evidence="1" type="ORF">H7C19_00700</name>
</gene>
<dbReference type="RefSeq" id="WP_185140637.1">
    <property type="nucleotide sequence ID" value="NZ_JACJVP010000001.1"/>
</dbReference>
<protein>
    <submittedName>
        <fullName evidence="1">Uncharacterized protein</fullName>
    </submittedName>
</protein>
<dbReference type="EMBL" id="JACJVP010000001">
    <property type="protein sequence ID" value="MBB6669199.1"/>
    <property type="molecule type" value="Genomic_DNA"/>
</dbReference>
<dbReference type="AlphaFoldDB" id="A0A7X0RN96"/>